<evidence type="ECO:0000313" key="2">
    <source>
        <dbReference type="Proteomes" id="UP000030345"/>
    </source>
</evidence>
<proteinExistence type="predicted"/>
<comment type="caution">
    <text evidence="1">The sequence shown here is derived from an EMBL/GenBank/DDBJ whole genome shotgun (WGS) entry which is preliminary data.</text>
</comment>
<dbReference type="EMBL" id="JNAS01000002">
    <property type="protein sequence ID" value="KGG09230.1"/>
    <property type="molecule type" value="Genomic_DNA"/>
</dbReference>
<reference evidence="2" key="1">
    <citation type="journal article" date="2014" name="Sci. Data">
        <title>Genomes of diverse isolates of the marine cyanobacterium Prochlorococcus.</title>
        <authorList>
            <person name="Biller S."/>
            <person name="Berube P."/>
            <person name="Thompson J."/>
            <person name="Kelly L."/>
            <person name="Roggensack S."/>
            <person name="Awad L."/>
            <person name="Roache-Johnson K."/>
            <person name="Ding H."/>
            <person name="Giovannoni S.J."/>
            <person name="Moore L.R."/>
            <person name="Chisholm S.W."/>
        </authorList>
    </citation>
    <scope>NUCLEOTIDE SEQUENCE [LARGE SCALE GENOMIC DNA]</scope>
    <source>
        <strain evidence="2">SB</strain>
    </source>
</reference>
<dbReference type="AlphaFoldDB" id="A0A0A2B8V9"/>
<gene>
    <name evidence="1" type="ORF">EV02_1910</name>
</gene>
<dbReference type="Proteomes" id="UP000030345">
    <property type="component" value="Unassembled WGS sequence"/>
</dbReference>
<organism evidence="1 2">
    <name type="scientific">Prochlorococcus marinus str. SB</name>
    <dbReference type="NCBI Taxonomy" id="59926"/>
    <lineage>
        <taxon>Bacteria</taxon>
        <taxon>Bacillati</taxon>
        <taxon>Cyanobacteriota</taxon>
        <taxon>Cyanophyceae</taxon>
        <taxon>Synechococcales</taxon>
        <taxon>Prochlorococcaceae</taxon>
        <taxon>Prochlorococcus</taxon>
    </lineage>
</organism>
<evidence type="ECO:0000313" key="1">
    <source>
        <dbReference type="EMBL" id="KGG09230.1"/>
    </source>
</evidence>
<protein>
    <submittedName>
        <fullName evidence="1">Uncharacterized protein</fullName>
    </submittedName>
</protein>
<name>A0A0A2B8V9_PROMR</name>
<accession>A0A0A2B8V9</accession>
<sequence length="51" mass="5994">MLFEPDLILISLERELILIVSDLCVLAMATKGNKRNNETKENFLYIRLNRE</sequence>